<protein>
    <submittedName>
        <fullName evidence="2">Uncharacterized protein</fullName>
    </submittedName>
</protein>
<organism evidence="2 3">
    <name type="scientific">Pleurotus eryngii</name>
    <name type="common">Boletus of the steppes</name>
    <dbReference type="NCBI Taxonomy" id="5323"/>
    <lineage>
        <taxon>Eukaryota</taxon>
        <taxon>Fungi</taxon>
        <taxon>Dikarya</taxon>
        <taxon>Basidiomycota</taxon>
        <taxon>Agaricomycotina</taxon>
        <taxon>Agaricomycetes</taxon>
        <taxon>Agaricomycetidae</taxon>
        <taxon>Agaricales</taxon>
        <taxon>Pleurotineae</taxon>
        <taxon>Pleurotaceae</taxon>
        <taxon>Pleurotus</taxon>
    </lineage>
</organism>
<name>A0A9P6DAN7_PLEER</name>
<evidence type="ECO:0000313" key="3">
    <source>
        <dbReference type="Proteomes" id="UP000807025"/>
    </source>
</evidence>
<dbReference type="EMBL" id="MU154693">
    <property type="protein sequence ID" value="KAF9488873.1"/>
    <property type="molecule type" value="Genomic_DNA"/>
</dbReference>
<feature type="region of interest" description="Disordered" evidence="1">
    <location>
        <begin position="34"/>
        <end position="65"/>
    </location>
</feature>
<comment type="caution">
    <text evidence="2">The sequence shown here is derived from an EMBL/GenBank/DDBJ whole genome shotgun (WGS) entry which is preliminary data.</text>
</comment>
<gene>
    <name evidence="2" type="ORF">BDN71DRAFT_1456859</name>
</gene>
<dbReference type="AlphaFoldDB" id="A0A9P6DAN7"/>
<sequence length="65" mass="7112">MDQLLSRSTSANANDKHLGYAKLASKGFEVTETGQLEGTPSYESSVPLSEQETTGTRMLKRHLRG</sequence>
<proteinExistence type="predicted"/>
<evidence type="ECO:0000313" key="2">
    <source>
        <dbReference type="EMBL" id="KAF9488873.1"/>
    </source>
</evidence>
<evidence type="ECO:0000256" key="1">
    <source>
        <dbReference type="SAM" id="MobiDB-lite"/>
    </source>
</evidence>
<reference evidence="2" key="1">
    <citation type="submission" date="2020-11" db="EMBL/GenBank/DDBJ databases">
        <authorList>
            <consortium name="DOE Joint Genome Institute"/>
            <person name="Ahrendt S."/>
            <person name="Riley R."/>
            <person name="Andreopoulos W."/>
            <person name="Labutti K."/>
            <person name="Pangilinan J."/>
            <person name="Ruiz-Duenas F.J."/>
            <person name="Barrasa J.M."/>
            <person name="Sanchez-Garcia M."/>
            <person name="Camarero S."/>
            <person name="Miyauchi S."/>
            <person name="Serrano A."/>
            <person name="Linde D."/>
            <person name="Babiker R."/>
            <person name="Drula E."/>
            <person name="Ayuso-Fernandez I."/>
            <person name="Pacheco R."/>
            <person name="Padilla G."/>
            <person name="Ferreira P."/>
            <person name="Barriuso J."/>
            <person name="Kellner H."/>
            <person name="Castanera R."/>
            <person name="Alfaro M."/>
            <person name="Ramirez L."/>
            <person name="Pisabarro A.G."/>
            <person name="Kuo A."/>
            <person name="Tritt A."/>
            <person name="Lipzen A."/>
            <person name="He G."/>
            <person name="Yan M."/>
            <person name="Ng V."/>
            <person name="Cullen D."/>
            <person name="Martin F."/>
            <person name="Rosso M.-N."/>
            <person name="Henrissat B."/>
            <person name="Hibbett D."/>
            <person name="Martinez A.T."/>
            <person name="Grigoriev I.V."/>
        </authorList>
    </citation>
    <scope>NUCLEOTIDE SEQUENCE</scope>
    <source>
        <strain evidence="2">ATCC 90797</strain>
    </source>
</reference>
<accession>A0A9P6DAN7</accession>
<feature type="compositionally biased region" description="Polar residues" evidence="1">
    <location>
        <begin position="34"/>
        <end position="56"/>
    </location>
</feature>
<keyword evidence="3" id="KW-1185">Reference proteome</keyword>
<dbReference type="Proteomes" id="UP000807025">
    <property type="component" value="Unassembled WGS sequence"/>
</dbReference>